<dbReference type="Proteomes" id="UP000029227">
    <property type="component" value="Unassembled WGS sequence"/>
</dbReference>
<comment type="caution">
    <text evidence="4">The sequence shown here is derived from an EMBL/GenBank/DDBJ whole genome shotgun (WGS) entry which is preliminary data.</text>
</comment>
<organism evidence="4 5">
    <name type="scientific">Photobacterium aphoticum</name>
    <dbReference type="NCBI Taxonomy" id="754436"/>
    <lineage>
        <taxon>Bacteria</taxon>
        <taxon>Pseudomonadati</taxon>
        <taxon>Pseudomonadota</taxon>
        <taxon>Gammaproteobacteria</taxon>
        <taxon>Vibrionales</taxon>
        <taxon>Vibrionaceae</taxon>
        <taxon>Photobacterium</taxon>
    </lineage>
</organism>
<keyword evidence="1" id="KW-0175">Coiled coil</keyword>
<reference evidence="4 5" key="1">
    <citation type="journal article" date="2014" name="Genome Announc.">
        <title>Draft Genome Sequences of Two Vibrionaceae Species, Vibrio ponticus C121 and Photobacterium aphoticum C119, Isolated as Coral Reef Microbiota.</title>
        <authorList>
            <person name="Al-saari N."/>
            <person name="Meirelles P.M."/>
            <person name="Mino S."/>
            <person name="Suda W."/>
            <person name="Oshima K."/>
            <person name="Hattori M."/>
            <person name="Ohkuma M."/>
            <person name="Thompson F.L."/>
            <person name="Gomez-Gil B."/>
            <person name="Sawabe T."/>
            <person name="Sawabe T."/>
        </authorList>
    </citation>
    <scope>NUCLEOTIDE SEQUENCE [LARGE SCALE GENOMIC DNA]</scope>
    <source>
        <strain evidence="4 5">JCM 19237</strain>
    </source>
</reference>
<dbReference type="Pfam" id="PF20975">
    <property type="entry name" value="DGCcoil"/>
    <property type="match status" value="1"/>
</dbReference>
<proteinExistence type="predicted"/>
<name>A0A090RJH7_9GAMM</name>
<protein>
    <submittedName>
        <fullName evidence="4">GGDEF domain family protein</fullName>
    </submittedName>
</protein>
<sequence length="88" mass="10002">MTSELAGLTQTLKTGLADNTNLNAWRPTLTDLTRELQILAERNKALEKREQALLEQLSYNEKQNHPVVRTNPRLPPTPERSGKTYFLG</sequence>
<dbReference type="eggNOG" id="COG3706">
    <property type="taxonomic scope" value="Bacteria"/>
</dbReference>
<evidence type="ECO:0000313" key="4">
    <source>
        <dbReference type="EMBL" id="GAL07667.1"/>
    </source>
</evidence>
<dbReference type="STRING" id="754436.JCM19237_905"/>
<evidence type="ECO:0000259" key="3">
    <source>
        <dbReference type="Pfam" id="PF20975"/>
    </source>
</evidence>
<gene>
    <name evidence="4" type="ORF">JCM19237_905</name>
</gene>
<feature type="domain" description="DGC-associated coil" evidence="3">
    <location>
        <begin position="2"/>
        <end position="64"/>
    </location>
</feature>
<evidence type="ECO:0000256" key="2">
    <source>
        <dbReference type="SAM" id="MobiDB-lite"/>
    </source>
</evidence>
<feature type="region of interest" description="Disordered" evidence="2">
    <location>
        <begin position="63"/>
        <end position="88"/>
    </location>
</feature>
<feature type="coiled-coil region" evidence="1">
    <location>
        <begin position="29"/>
        <end position="56"/>
    </location>
</feature>
<evidence type="ECO:0000313" key="5">
    <source>
        <dbReference type="Proteomes" id="UP000029227"/>
    </source>
</evidence>
<dbReference type="InterPro" id="IPR048516">
    <property type="entry name" value="DGCcoil"/>
</dbReference>
<accession>A0A090RJH7</accession>
<dbReference type="EMBL" id="BBMN01000018">
    <property type="protein sequence ID" value="GAL07667.1"/>
    <property type="molecule type" value="Genomic_DNA"/>
</dbReference>
<evidence type="ECO:0000256" key="1">
    <source>
        <dbReference type="SAM" id="Coils"/>
    </source>
</evidence>
<dbReference type="AlphaFoldDB" id="A0A090RJH7"/>